<dbReference type="OrthoDB" id="1301613at2759"/>
<dbReference type="Pfam" id="PF14372">
    <property type="entry name" value="hAT-like_RNase-H"/>
    <property type="match status" value="1"/>
</dbReference>
<proteinExistence type="predicted"/>
<organism evidence="3 4">
    <name type="scientific">Nyssa sinensis</name>
    <dbReference type="NCBI Taxonomy" id="561372"/>
    <lineage>
        <taxon>Eukaryota</taxon>
        <taxon>Viridiplantae</taxon>
        <taxon>Streptophyta</taxon>
        <taxon>Embryophyta</taxon>
        <taxon>Tracheophyta</taxon>
        <taxon>Spermatophyta</taxon>
        <taxon>Magnoliopsida</taxon>
        <taxon>eudicotyledons</taxon>
        <taxon>Gunneridae</taxon>
        <taxon>Pentapetalae</taxon>
        <taxon>asterids</taxon>
        <taxon>Cornales</taxon>
        <taxon>Nyssaceae</taxon>
        <taxon>Nyssa</taxon>
    </lineage>
</organism>
<evidence type="ECO:0008006" key="5">
    <source>
        <dbReference type="Google" id="ProtNLM"/>
    </source>
</evidence>
<dbReference type="InterPro" id="IPR012337">
    <property type="entry name" value="RNaseH-like_sf"/>
</dbReference>
<accession>A0A5J5ATN8</accession>
<keyword evidence="4" id="KW-1185">Reference proteome</keyword>
<evidence type="ECO:0000313" key="3">
    <source>
        <dbReference type="EMBL" id="KAA8534475.1"/>
    </source>
</evidence>
<feature type="domain" description="HAT C-terminal dimerisation" evidence="1">
    <location>
        <begin position="68"/>
        <end position="147"/>
    </location>
</feature>
<gene>
    <name evidence="3" type="ORF">F0562_031992</name>
</gene>
<dbReference type="InterPro" id="IPR025525">
    <property type="entry name" value="hAT-like_transposase_RNase-H"/>
</dbReference>
<sequence length="147" mass="16763">MAGPMEEKCEKYWYERSLVLAIALVLDPRSSNANSQLDTIEDHRFNEFDNWYTHARSTTIHAYQKSKIEQYLEEPVFPRKEEFNILHWWKVNSAKLPTLVRMARDILALSAATVASEAAFSVGGRIIDESCSCLLPDIVEALVTAND</sequence>
<reference evidence="3 4" key="1">
    <citation type="submission" date="2019-09" db="EMBL/GenBank/DDBJ databases">
        <title>A chromosome-level genome assembly of the Chinese tupelo Nyssa sinensis.</title>
        <authorList>
            <person name="Yang X."/>
            <person name="Kang M."/>
            <person name="Yang Y."/>
            <person name="Xiong H."/>
            <person name="Wang M."/>
            <person name="Zhang Z."/>
            <person name="Wang Z."/>
            <person name="Wu H."/>
            <person name="Ma T."/>
            <person name="Liu J."/>
            <person name="Xi Z."/>
        </authorList>
    </citation>
    <scope>NUCLEOTIDE SEQUENCE [LARGE SCALE GENOMIC DNA]</scope>
    <source>
        <strain evidence="3">J267</strain>
        <tissue evidence="3">Leaf</tissue>
    </source>
</reference>
<evidence type="ECO:0000259" key="2">
    <source>
        <dbReference type="Pfam" id="PF14372"/>
    </source>
</evidence>
<dbReference type="Proteomes" id="UP000325577">
    <property type="component" value="Linkage Group LG18"/>
</dbReference>
<dbReference type="GO" id="GO:0003677">
    <property type="term" value="F:DNA binding"/>
    <property type="evidence" value="ECO:0007669"/>
    <property type="project" value="InterPro"/>
</dbReference>
<dbReference type="AlphaFoldDB" id="A0A5J5ATN8"/>
<dbReference type="InterPro" id="IPR008906">
    <property type="entry name" value="HATC_C_dom"/>
</dbReference>
<protein>
    <recommendedName>
        <fullName evidence="5">HAT C-terminal dimerisation domain-containing protein</fullName>
    </recommendedName>
</protein>
<evidence type="ECO:0000259" key="1">
    <source>
        <dbReference type="Pfam" id="PF05699"/>
    </source>
</evidence>
<name>A0A5J5ATN8_9ASTE</name>
<dbReference type="SUPFAM" id="SSF53098">
    <property type="entry name" value="Ribonuclease H-like"/>
    <property type="match status" value="1"/>
</dbReference>
<dbReference type="EMBL" id="CM018041">
    <property type="protein sequence ID" value="KAA8534475.1"/>
    <property type="molecule type" value="Genomic_DNA"/>
</dbReference>
<evidence type="ECO:0000313" key="4">
    <source>
        <dbReference type="Proteomes" id="UP000325577"/>
    </source>
</evidence>
<dbReference type="GO" id="GO:0046983">
    <property type="term" value="F:protein dimerization activity"/>
    <property type="evidence" value="ECO:0007669"/>
    <property type="project" value="InterPro"/>
</dbReference>
<dbReference type="Pfam" id="PF05699">
    <property type="entry name" value="Dimer_Tnp_hAT"/>
    <property type="match status" value="1"/>
</dbReference>
<feature type="domain" description="hAT-like transposase RNase-H fold" evidence="2">
    <location>
        <begin position="1"/>
        <end position="30"/>
    </location>
</feature>
<dbReference type="PANTHER" id="PTHR23272">
    <property type="entry name" value="BED FINGER-RELATED"/>
    <property type="match status" value="1"/>
</dbReference>